<feature type="compositionally biased region" description="Low complexity" evidence="1">
    <location>
        <begin position="54"/>
        <end position="80"/>
    </location>
</feature>
<dbReference type="AlphaFoldDB" id="A0A1I3SXI6"/>
<name>A0A1I3SXI6_9ACTN</name>
<evidence type="ECO:0008006" key="4">
    <source>
        <dbReference type="Google" id="ProtNLM"/>
    </source>
</evidence>
<reference evidence="3" key="1">
    <citation type="submission" date="2016-10" db="EMBL/GenBank/DDBJ databases">
        <authorList>
            <person name="Varghese N."/>
            <person name="Submissions S."/>
        </authorList>
    </citation>
    <scope>NUCLEOTIDE SEQUENCE [LARGE SCALE GENOMIC DNA]</scope>
    <source>
        <strain evidence="3">CGMCC 4.2126</strain>
    </source>
</reference>
<evidence type="ECO:0000313" key="2">
    <source>
        <dbReference type="EMBL" id="SFJ62569.1"/>
    </source>
</evidence>
<dbReference type="Proteomes" id="UP000199111">
    <property type="component" value="Unassembled WGS sequence"/>
</dbReference>
<feature type="region of interest" description="Disordered" evidence="1">
    <location>
        <begin position="54"/>
        <end position="89"/>
    </location>
</feature>
<dbReference type="EMBL" id="FOQY01000010">
    <property type="protein sequence ID" value="SFJ62569.1"/>
    <property type="molecule type" value="Genomic_DNA"/>
</dbReference>
<organism evidence="2 3">
    <name type="scientific">Streptosporangium canum</name>
    <dbReference type="NCBI Taxonomy" id="324952"/>
    <lineage>
        <taxon>Bacteria</taxon>
        <taxon>Bacillati</taxon>
        <taxon>Actinomycetota</taxon>
        <taxon>Actinomycetes</taxon>
        <taxon>Streptosporangiales</taxon>
        <taxon>Streptosporangiaceae</taxon>
        <taxon>Streptosporangium</taxon>
    </lineage>
</organism>
<evidence type="ECO:0000256" key="1">
    <source>
        <dbReference type="SAM" id="MobiDB-lite"/>
    </source>
</evidence>
<sequence length="158" mass="16084">MAGWLIAGSLATATGVAVIGLLGASLTSSAHRPLSAAEIDEALAAATPAAAIPPTAVTAHPTPDATHPTAATHPESAAPAGPTERSGLISTEGGTAIARCGKGLVTLRAWSPAQGFQTKDVDRGPDRRVRVEFESEETEVKIEVWCSPSGFPVHTVDD</sequence>
<accession>A0A1I3SXI6</accession>
<protein>
    <recommendedName>
        <fullName evidence="4">Septum formation initiator</fullName>
    </recommendedName>
</protein>
<proteinExistence type="predicted"/>
<gene>
    <name evidence="2" type="ORF">SAMN05216275_110202</name>
</gene>
<keyword evidence="3" id="KW-1185">Reference proteome</keyword>
<evidence type="ECO:0000313" key="3">
    <source>
        <dbReference type="Proteomes" id="UP000199111"/>
    </source>
</evidence>